<gene>
    <name evidence="1" type="ORF">BHAOGJBA_5635</name>
</gene>
<reference evidence="1" key="1">
    <citation type="journal article" date="2016" name="Front. Microbiol.">
        <title>Genome Sequence of the Piezophilic, Mesophilic Sulfate-Reducing Bacterium Desulfovibrio indicus J2T.</title>
        <authorList>
            <person name="Cao J."/>
            <person name="Maignien L."/>
            <person name="Shao Z."/>
            <person name="Alain K."/>
            <person name="Jebbar M."/>
        </authorList>
    </citation>
    <scope>NUCLEOTIDE SEQUENCE</scope>
    <source>
        <strain evidence="1">DSM 16372</strain>
    </source>
</reference>
<accession>A0AAV4ZV69</accession>
<dbReference type="RefSeq" id="WP_066922264.1">
    <property type="nucleotide sequence ID" value="NZ_BPQO01000036.1"/>
</dbReference>
<protein>
    <recommendedName>
        <fullName evidence="3">Anti-sigma factor NepR domain-containing protein</fullName>
    </recommendedName>
</protein>
<organism evidence="1 2">
    <name type="scientific">Methylobacterium hispanicum</name>
    <dbReference type="NCBI Taxonomy" id="270350"/>
    <lineage>
        <taxon>Bacteria</taxon>
        <taxon>Pseudomonadati</taxon>
        <taxon>Pseudomonadota</taxon>
        <taxon>Alphaproteobacteria</taxon>
        <taxon>Hyphomicrobiales</taxon>
        <taxon>Methylobacteriaceae</taxon>
        <taxon>Methylobacterium</taxon>
    </lineage>
</organism>
<keyword evidence="2" id="KW-1185">Reference proteome</keyword>
<proteinExistence type="predicted"/>
<dbReference type="Proteomes" id="UP001055247">
    <property type="component" value="Unassembled WGS sequence"/>
</dbReference>
<evidence type="ECO:0000313" key="1">
    <source>
        <dbReference type="EMBL" id="GJD92082.1"/>
    </source>
</evidence>
<dbReference type="AlphaFoldDB" id="A0AAV4ZV69"/>
<reference evidence="1" key="2">
    <citation type="submission" date="2021-08" db="EMBL/GenBank/DDBJ databases">
        <authorList>
            <person name="Tani A."/>
            <person name="Ola A."/>
            <person name="Ogura Y."/>
            <person name="Katsura K."/>
            <person name="Hayashi T."/>
        </authorList>
    </citation>
    <scope>NUCLEOTIDE SEQUENCE</scope>
    <source>
        <strain evidence="1">DSM 16372</strain>
    </source>
</reference>
<evidence type="ECO:0008006" key="3">
    <source>
        <dbReference type="Google" id="ProtNLM"/>
    </source>
</evidence>
<name>A0AAV4ZV69_9HYPH</name>
<evidence type="ECO:0000313" key="2">
    <source>
        <dbReference type="Proteomes" id="UP001055247"/>
    </source>
</evidence>
<sequence>MKIVSENYAARLARPHDVDSSERLMLDAIAYDLRSLYGADGTDLPDDLLALAGRLEIAQPPDVRAA</sequence>
<dbReference type="EMBL" id="BPQO01000036">
    <property type="protein sequence ID" value="GJD92082.1"/>
    <property type="molecule type" value="Genomic_DNA"/>
</dbReference>
<comment type="caution">
    <text evidence="1">The sequence shown here is derived from an EMBL/GenBank/DDBJ whole genome shotgun (WGS) entry which is preliminary data.</text>
</comment>